<comment type="similarity">
    <text evidence="6">Belongs to the TRAFAC class TrmE-Era-EngA-EngB-Septin-like GTPase superfamily. Septin GTPase family.</text>
</comment>
<feature type="domain" description="Septin-type G" evidence="7">
    <location>
        <begin position="26"/>
        <end position="299"/>
    </location>
</feature>
<keyword evidence="5" id="KW-0131">Cell cycle</keyword>
<dbReference type="GO" id="GO:0032161">
    <property type="term" value="C:cleavage apparatus septin structure"/>
    <property type="evidence" value="ECO:0007669"/>
    <property type="project" value="UniProtKB-ARBA"/>
</dbReference>
<evidence type="ECO:0000256" key="2">
    <source>
        <dbReference type="ARBA" id="ARBA00022741"/>
    </source>
</evidence>
<evidence type="ECO:0000313" key="9">
    <source>
        <dbReference type="Proteomes" id="UP000193411"/>
    </source>
</evidence>
<dbReference type="PROSITE" id="PS51719">
    <property type="entry name" value="G_SEPTIN"/>
    <property type="match status" value="1"/>
</dbReference>
<proteinExistence type="inferred from homology"/>
<dbReference type="CDD" id="cd01850">
    <property type="entry name" value="CDC_Septin"/>
    <property type="match status" value="1"/>
</dbReference>
<dbReference type="OrthoDB" id="416553at2759"/>
<evidence type="ECO:0000259" key="7">
    <source>
        <dbReference type="PROSITE" id="PS51719"/>
    </source>
</evidence>
<dbReference type="PIRSF" id="PIRSF006698">
    <property type="entry name" value="Septin"/>
    <property type="match status" value="1"/>
</dbReference>
<organism evidence="8 9">
    <name type="scientific">Catenaria anguillulae PL171</name>
    <dbReference type="NCBI Taxonomy" id="765915"/>
    <lineage>
        <taxon>Eukaryota</taxon>
        <taxon>Fungi</taxon>
        <taxon>Fungi incertae sedis</taxon>
        <taxon>Blastocladiomycota</taxon>
        <taxon>Blastocladiomycetes</taxon>
        <taxon>Blastocladiales</taxon>
        <taxon>Catenariaceae</taxon>
        <taxon>Catenaria</taxon>
    </lineage>
</organism>
<dbReference type="Pfam" id="PF00735">
    <property type="entry name" value="Septin"/>
    <property type="match status" value="1"/>
</dbReference>
<keyword evidence="3" id="KW-0175">Coiled coil</keyword>
<keyword evidence="2 6" id="KW-0547">Nucleotide-binding</keyword>
<dbReference type="EMBL" id="MCFL01000042">
    <property type="protein sequence ID" value="ORZ32763.1"/>
    <property type="molecule type" value="Genomic_DNA"/>
</dbReference>
<dbReference type="InterPro" id="IPR016491">
    <property type="entry name" value="Septin"/>
</dbReference>
<protein>
    <submittedName>
        <fullName evidence="8">Putative CDC12-septin</fullName>
    </submittedName>
</protein>
<evidence type="ECO:0000256" key="4">
    <source>
        <dbReference type="ARBA" id="ARBA00023134"/>
    </source>
</evidence>
<evidence type="ECO:0000313" key="8">
    <source>
        <dbReference type="EMBL" id="ORZ32763.1"/>
    </source>
</evidence>
<gene>
    <name evidence="8" type="ORF">BCR44DRAFT_1416274</name>
</gene>
<evidence type="ECO:0000256" key="6">
    <source>
        <dbReference type="RuleBase" id="RU004560"/>
    </source>
</evidence>
<dbReference type="GO" id="GO:0005525">
    <property type="term" value="F:GTP binding"/>
    <property type="evidence" value="ECO:0007669"/>
    <property type="project" value="UniProtKB-KW"/>
</dbReference>
<dbReference type="Proteomes" id="UP000193411">
    <property type="component" value="Unassembled WGS sequence"/>
</dbReference>
<keyword evidence="9" id="KW-1185">Reference proteome</keyword>
<dbReference type="SUPFAM" id="SSF52540">
    <property type="entry name" value="P-loop containing nucleoside triphosphate hydrolases"/>
    <property type="match status" value="1"/>
</dbReference>
<reference evidence="8 9" key="1">
    <citation type="submission" date="2016-07" db="EMBL/GenBank/DDBJ databases">
        <title>Pervasive Adenine N6-methylation of Active Genes in Fungi.</title>
        <authorList>
            <consortium name="DOE Joint Genome Institute"/>
            <person name="Mondo S.J."/>
            <person name="Dannebaum R.O."/>
            <person name="Kuo R.C."/>
            <person name="Labutti K."/>
            <person name="Haridas S."/>
            <person name="Kuo A."/>
            <person name="Salamov A."/>
            <person name="Ahrendt S.R."/>
            <person name="Lipzen A."/>
            <person name="Sullivan W."/>
            <person name="Andreopoulos W.B."/>
            <person name="Clum A."/>
            <person name="Lindquist E."/>
            <person name="Daum C."/>
            <person name="Ramamoorthy G.K."/>
            <person name="Gryganskyi A."/>
            <person name="Culley D."/>
            <person name="Magnuson J.K."/>
            <person name="James T.Y."/>
            <person name="O'Malley M.A."/>
            <person name="Stajich J.E."/>
            <person name="Spatafora J.W."/>
            <person name="Visel A."/>
            <person name="Grigoriev I.V."/>
        </authorList>
    </citation>
    <scope>NUCLEOTIDE SEQUENCE [LARGE SCALE GENOMIC DNA]</scope>
    <source>
        <strain evidence="8 9">PL171</strain>
    </source>
</reference>
<keyword evidence="4 6" id="KW-0342">GTP-binding</keyword>
<dbReference type="GO" id="GO:0000281">
    <property type="term" value="P:mitotic cytokinesis"/>
    <property type="evidence" value="ECO:0007669"/>
    <property type="project" value="UniProtKB-ARBA"/>
</dbReference>
<dbReference type="InterPro" id="IPR027417">
    <property type="entry name" value="P-loop_NTPase"/>
</dbReference>
<dbReference type="FunFam" id="3.40.50.300:FF:000162">
    <property type="entry name" value="septin-7 isoform X1"/>
    <property type="match status" value="1"/>
</dbReference>
<sequence length="379" mass="43420">MLNGAASSTIGIANLPNQTHKIVSRKGATFTLMVVGESGTGKTTYINTLLTTTIKAYRDPAKRREMLARKTVSIDVIRVEFEEKGFRTQLNVVDTPGFGDYVNNRDAWQPIIDFIDGQHESYLRQEMQPERSDILDGRVHACLYFIYPSGGTLRALDIETMKRLGSRVNLIPVVAKADTLTPKDLAQFKRRVRDAIAHYEINVYTPPVESDTEGVAERNVALIDAMPYAVIGSEDDVQTPDGRVVRGRQYLWGVSEVENDEHCDFRKLRNLLIRSHMLDLVTTTEERHYEHFRSTHLDANGRIVSTVTRKDAKFKEEEDNLRRRFAEQVKAKEAMFRQWEQKLIAERDKLNKDLEHEHSYITTLTQEIKALEERLAGKK</sequence>
<dbReference type="AlphaFoldDB" id="A0A1Y2HGE4"/>
<dbReference type="PROSITE" id="PS00675">
    <property type="entry name" value="SIGMA54_INTERACT_1"/>
    <property type="match status" value="1"/>
</dbReference>
<dbReference type="GO" id="GO:0031105">
    <property type="term" value="C:septin complex"/>
    <property type="evidence" value="ECO:0007669"/>
    <property type="project" value="UniProtKB-ARBA"/>
</dbReference>
<dbReference type="STRING" id="765915.A0A1Y2HGE4"/>
<dbReference type="PANTHER" id="PTHR18884">
    <property type="entry name" value="SEPTIN"/>
    <property type="match status" value="1"/>
</dbReference>
<accession>A0A1Y2HGE4</accession>
<comment type="caution">
    <text evidence="8">The sequence shown here is derived from an EMBL/GenBank/DDBJ whole genome shotgun (WGS) entry which is preliminary data.</text>
</comment>
<dbReference type="InterPro" id="IPR030379">
    <property type="entry name" value="G_SEPTIN_dom"/>
</dbReference>
<evidence type="ECO:0000256" key="5">
    <source>
        <dbReference type="ARBA" id="ARBA00023306"/>
    </source>
</evidence>
<keyword evidence="1" id="KW-0132">Cell division</keyword>
<evidence type="ECO:0000256" key="3">
    <source>
        <dbReference type="ARBA" id="ARBA00023054"/>
    </source>
</evidence>
<evidence type="ECO:0000256" key="1">
    <source>
        <dbReference type="ARBA" id="ARBA00022618"/>
    </source>
</evidence>
<dbReference type="Gene3D" id="3.40.50.300">
    <property type="entry name" value="P-loop containing nucleotide triphosphate hydrolases"/>
    <property type="match status" value="1"/>
</dbReference>
<dbReference type="InterPro" id="IPR025662">
    <property type="entry name" value="Sigma_54_int_dom_ATP-bd_1"/>
</dbReference>
<name>A0A1Y2HGE4_9FUNG</name>